<evidence type="ECO:0000256" key="1">
    <source>
        <dbReference type="SAM" id="MobiDB-lite"/>
    </source>
</evidence>
<evidence type="ECO:0000313" key="3">
    <source>
        <dbReference type="Proteomes" id="UP000199051"/>
    </source>
</evidence>
<proteinExistence type="predicted"/>
<dbReference type="AlphaFoldDB" id="A0A1H9TL52"/>
<feature type="compositionally biased region" description="Basic and acidic residues" evidence="1">
    <location>
        <begin position="183"/>
        <end position="209"/>
    </location>
</feature>
<feature type="compositionally biased region" description="Basic and acidic residues" evidence="1">
    <location>
        <begin position="29"/>
        <end position="39"/>
    </location>
</feature>
<reference evidence="3" key="1">
    <citation type="submission" date="2016-10" db="EMBL/GenBank/DDBJ databases">
        <authorList>
            <person name="Varghese N."/>
            <person name="Submissions S."/>
        </authorList>
    </citation>
    <scope>NUCLEOTIDE SEQUENCE [LARGE SCALE GENOMIC DNA]</scope>
    <source>
        <strain evidence="3">DSM 44260</strain>
    </source>
</reference>
<evidence type="ECO:0000313" key="2">
    <source>
        <dbReference type="EMBL" id="SER97935.1"/>
    </source>
</evidence>
<gene>
    <name evidence="2" type="ORF">SAMN04487818_106345</name>
</gene>
<feature type="compositionally biased region" description="Polar residues" evidence="1">
    <location>
        <begin position="1"/>
        <end position="19"/>
    </location>
</feature>
<dbReference type="Proteomes" id="UP000199051">
    <property type="component" value="Unassembled WGS sequence"/>
</dbReference>
<dbReference type="EMBL" id="FOGI01000006">
    <property type="protein sequence ID" value="SER97935.1"/>
    <property type="molecule type" value="Genomic_DNA"/>
</dbReference>
<feature type="region of interest" description="Disordered" evidence="1">
    <location>
        <begin position="169"/>
        <end position="209"/>
    </location>
</feature>
<feature type="region of interest" description="Disordered" evidence="1">
    <location>
        <begin position="1"/>
        <end position="111"/>
    </location>
</feature>
<dbReference type="STRING" id="155974.SAMN04487818_106345"/>
<accession>A0A1H9TL52</accession>
<name>A0A1H9TL52_9PSEU</name>
<organism evidence="2 3">
    <name type="scientific">Actinokineospora terrae</name>
    <dbReference type="NCBI Taxonomy" id="155974"/>
    <lineage>
        <taxon>Bacteria</taxon>
        <taxon>Bacillati</taxon>
        <taxon>Actinomycetota</taxon>
        <taxon>Actinomycetes</taxon>
        <taxon>Pseudonocardiales</taxon>
        <taxon>Pseudonocardiaceae</taxon>
        <taxon>Actinokineospora</taxon>
    </lineage>
</organism>
<sequence>MPPRRSATTGPGSPRTQVTRPRRTSAHTRPADPDHDTTRPPESPTPTRAVGSGHDTSRSALGAAMARTREGDRLGPRNGLIDSQAISTRAVGHRRPEPPVESADVSGSRPHRLVRTRAVRARVPVATGWRMSFRAAHGEPSGARADVVQVVLSGLLIWDGLSRDVRPVGQLPCGHPAGDETEGGDRAPRGKRGGDVPRGEDAEGGLESRKLPWGAAVRAERIESVASVMRGSAAKSCAAGSAADWVCQRTMDAGVVENRVAGVRAA</sequence>
<protein>
    <submittedName>
        <fullName evidence="2">Uncharacterized protein</fullName>
    </submittedName>
</protein>
<keyword evidence="3" id="KW-1185">Reference proteome</keyword>